<feature type="region of interest" description="Disordered" evidence="1">
    <location>
        <begin position="558"/>
        <end position="592"/>
    </location>
</feature>
<feature type="region of interest" description="Disordered" evidence="1">
    <location>
        <begin position="415"/>
        <end position="434"/>
    </location>
</feature>
<keyword evidence="4" id="KW-1185">Reference proteome</keyword>
<proteinExistence type="predicted"/>
<protein>
    <submittedName>
        <fullName evidence="3">Uncharacterized protein</fullName>
    </submittedName>
</protein>
<feature type="transmembrane region" description="Helical" evidence="2">
    <location>
        <begin position="604"/>
        <end position="625"/>
    </location>
</feature>
<gene>
    <name evidence="3" type="ORF">GGU10DRAFT_377787</name>
</gene>
<keyword evidence="2" id="KW-0812">Transmembrane</keyword>
<feature type="compositionally biased region" description="Acidic residues" evidence="1">
    <location>
        <begin position="296"/>
        <end position="305"/>
    </location>
</feature>
<evidence type="ECO:0000256" key="2">
    <source>
        <dbReference type="SAM" id="Phobius"/>
    </source>
</evidence>
<dbReference type="AlphaFoldDB" id="A0AA38L4D2"/>
<name>A0AA38L4D2_9AGAR</name>
<feature type="region of interest" description="Disordered" evidence="1">
    <location>
        <begin position="296"/>
        <end position="316"/>
    </location>
</feature>
<feature type="compositionally biased region" description="Basic and acidic residues" evidence="1">
    <location>
        <begin position="727"/>
        <end position="736"/>
    </location>
</feature>
<keyword evidence="2" id="KW-0472">Membrane</keyword>
<feature type="compositionally biased region" description="Low complexity" evidence="1">
    <location>
        <begin position="306"/>
        <end position="316"/>
    </location>
</feature>
<keyword evidence="2" id="KW-1133">Transmembrane helix</keyword>
<dbReference type="Proteomes" id="UP001163798">
    <property type="component" value="Unassembled WGS sequence"/>
</dbReference>
<evidence type="ECO:0000256" key="1">
    <source>
        <dbReference type="SAM" id="MobiDB-lite"/>
    </source>
</evidence>
<feature type="compositionally biased region" description="Low complexity" evidence="1">
    <location>
        <begin position="422"/>
        <end position="434"/>
    </location>
</feature>
<feature type="region of interest" description="Disordered" evidence="1">
    <location>
        <begin position="696"/>
        <end position="736"/>
    </location>
</feature>
<evidence type="ECO:0000313" key="4">
    <source>
        <dbReference type="Proteomes" id="UP001163798"/>
    </source>
</evidence>
<feature type="transmembrane region" description="Helical" evidence="2">
    <location>
        <begin position="631"/>
        <end position="650"/>
    </location>
</feature>
<evidence type="ECO:0000313" key="3">
    <source>
        <dbReference type="EMBL" id="KAJ3783295.1"/>
    </source>
</evidence>
<sequence>MNREIDDSASWRISILRSQNLHSLLHRRGGNSAGWRPLITLSIDPHLGHNHCVVHETTLGCDGQNPNSKTGLDIENPRSDTKLLFEVVHFPQAAKKKARRLNKTILGSCVYEMGELVRLAKDQEYSSKRGIFINLTASGSGPRARHMKRLRRDSTVSIHSDKGSPRLQIRLTPPKGTPFTLAGGPSKSTIDLGLSSCEEGDGFSESEDEETESLVLSLDSSKTLNDDEDDTSTTVTALKPEISTESGIRKRRRRVRRYTYKGYACDSGDEIEEEEKWISESASECASEEFNIQLAEDEDEDEDPDSGSPDPASSLGWSLWRDHVAPILGPLGMAQPNPGILPSYRDTLENNRKHQPNVAVETAMDLDETEMNTSPINEEDTGEWELEWWERVLCLFTVYRELRIAEYEESQLDNSSMELGLSQSPGVSSPGMSSSGSEGIHPLLRAGRYDKIYQRLQVEWTYVGGLLVGLAAIDAAIFAISPSSSSPSFSDIASGADAANIMSPSSLFPINSVAREVVSLSTISTALGLLCDAYLLMNYAWNDVGTFVNRARPPLSSSSSDFPPAASSPSSLPEQSTTTATTTTPSYSSSTSHSWGYFALSSRIPAICMVLSIIFIGVFLLIVASEAAPPAGLWLLGVFVGMGMWMQYVVKFGKVVGRGIRGIIWGVMNGALWVGSSVKGVGSKIRGLIVRSDDCDGNPAEQDVSAPMDVNTKKGKKSMARPLPAKTRPEGRGRHG</sequence>
<reference evidence="3" key="1">
    <citation type="submission" date="2022-08" db="EMBL/GenBank/DDBJ databases">
        <authorList>
            <consortium name="DOE Joint Genome Institute"/>
            <person name="Min B."/>
            <person name="Riley R."/>
            <person name="Sierra-Patev S."/>
            <person name="Naranjo-Ortiz M."/>
            <person name="Looney B."/>
            <person name="Konkel Z."/>
            <person name="Slot J.C."/>
            <person name="Sakamoto Y."/>
            <person name="Steenwyk J.L."/>
            <person name="Rokas A."/>
            <person name="Carro J."/>
            <person name="Camarero S."/>
            <person name="Ferreira P."/>
            <person name="Molpeceres G."/>
            <person name="Ruiz-Duenas F.J."/>
            <person name="Serrano A."/>
            <person name="Henrissat B."/>
            <person name="Drula E."/>
            <person name="Hughes K.W."/>
            <person name="Mata J.L."/>
            <person name="Ishikawa N.K."/>
            <person name="Vargas-Isla R."/>
            <person name="Ushijima S."/>
            <person name="Smith C.A."/>
            <person name="Ahrendt S."/>
            <person name="Andreopoulos W."/>
            <person name="He G."/>
            <person name="Labutti K."/>
            <person name="Lipzen A."/>
            <person name="Ng V."/>
            <person name="Sandor L."/>
            <person name="Barry K."/>
            <person name="Martinez A.T."/>
            <person name="Xiao Y."/>
            <person name="Gibbons J.G."/>
            <person name="Terashima K."/>
            <person name="Hibbett D.S."/>
            <person name="Grigoriev I.V."/>
        </authorList>
    </citation>
    <scope>NUCLEOTIDE SEQUENCE</scope>
    <source>
        <strain evidence="3">TFB10291</strain>
    </source>
</reference>
<accession>A0AA38L4D2</accession>
<feature type="transmembrane region" description="Helical" evidence="2">
    <location>
        <begin position="460"/>
        <end position="480"/>
    </location>
</feature>
<organism evidence="3 4">
    <name type="scientific">Lentinula aff. detonsa</name>
    <dbReference type="NCBI Taxonomy" id="2804958"/>
    <lineage>
        <taxon>Eukaryota</taxon>
        <taxon>Fungi</taxon>
        <taxon>Dikarya</taxon>
        <taxon>Basidiomycota</taxon>
        <taxon>Agaricomycotina</taxon>
        <taxon>Agaricomycetes</taxon>
        <taxon>Agaricomycetidae</taxon>
        <taxon>Agaricales</taxon>
        <taxon>Marasmiineae</taxon>
        <taxon>Omphalotaceae</taxon>
        <taxon>Lentinula</taxon>
    </lineage>
</organism>
<comment type="caution">
    <text evidence="3">The sequence shown here is derived from an EMBL/GenBank/DDBJ whole genome shotgun (WGS) entry which is preliminary data.</text>
</comment>
<dbReference type="EMBL" id="MU793426">
    <property type="protein sequence ID" value="KAJ3783295.1"/>
    <property type="molecule type" value="Genomic_DNA"/>
</dbReference>